<accession>A0A7E4V8I3</accession>
<proteinExistence type="predicted"/>
<sequence>MAMDDAATPEIFQLEGCEFRDTSCHRKVTNYYQRIRHNKIVKCTNKEQVLRSDVLPTKHKVIAPNESVSESDLRDFYAEIKTKPVIRYLLIQVHPNVGYYAGKLRSYKKYDREIVVFREHGIDGDDGLDIDEIESEDNFDSDISSVYDAPKEFRVQLGDLMKNRNSSLPRRRKRSKWEVIDDVEDDFEIVNMNDIVNAEEATTDKNARYSDDKTTVANQNGSSCCTKCGERFHFPMCCSDYAIWAVKLDQQLKLNTAINNPLPTKKCECGTYLCNRSNRDKFDFQCRKCQTTYSWQSGITKATGNFVLGRTHFHLRCKCSNFLIFENENGTTCKVCNMFWERIYNNQFHGSRRTCVPKFKTDNVIANFYGRHATWAHDELFNRNVPFSIPKECGLDAEQTKMLLYWRLKALYLIEFGFAWLYMSRHREAKNFKSSKVMLMKLFEKLIEVYTALERKKRLQNDDVVKLKSFVDDVCKKVVKNM</sequence>
<protein>
    <submittedName>
        <fullName evidence="2">SWIM-type domain-containing protein</fullName>
    </submittedName>
</protein>
<reference evidence="2" key="2">
    <citation type="submission" date="2020-10" db="UniProtKB">
        <authorList>
            <consortium name="WormBaseParasite"/>
        </authorList>
    </citation>
    <scope>IDENTIFICATION</scope>
</reference>
<dbReference type="AlphaFoldDB" id="A0A7E4V8I3"/>
<name>A0A7E4V8I3_PANRE</name>
<keyword evidence="1" id="KW-1185">Reference proteome</keyword>
<dbReference type="WBParaSite" id="Pan_g17837.t1">
    <property type="protein sequence ID" value="Pan_g17837.t1"/>
    <property type="gene ID" value="Pan_g17837"/>
</dbReference>
<organism evidence="1 2">
    <name type="scientific">Panagrellus redivivus</name>
    <name type="common">Microworm</name>
    <dbReference type="NCBI Taxonomy" id="6233"/>
    <lineage>
        <taxon>Eukaryota</taxon>
        <taxon>Metazoa</taxon>
        <taxon>Ecdysozoa</taxon>
        <taxon>Nematoda</taxon>
        <taxon>Chromadorea</taxon>
        <taxon>Rhabditida</taxon>
        <taxon>Tylenchina</taxon>
        <taxon>Panagrolaimomorpha</taxon>
        <taxon>Panagrolaimoidea</taxon>
        <taxon>Panagrolaimidae</taxon>
        <taxon>Panagrellus</taxon>
    </lineage>
</organism>
<evidence type="ECO:0000313" key="2">
    <source>
        <dbReference type="WBParaSite" id="Pan_g17837.t1"/>
    </source>
</evidence>
<dbReference type="PANTHER" id="PTHR31063:SF4">
    <property type="entry name" value="IBR DOMAIN-CONTAINING PROTEIN"/>
    <property type="match status" value="1"/>
</dbReference>
<dbReference type="Proteomes" id="UP000492821">
    <property type="component" value="Unassembled WGS sequence"/>
</dbReference>
<reference evidence="1" key="1">
    <citation type="journal article" date="2013" name="Genetics">
        <title>The draft genome and transcriptome of Panagrellus redivivus are shaped by the harsh demands of a free-living lifestyle.</title>
        <authorList>
            <person name="Srinivasan J."/>
            <person name="Dillman A.R."/>
            <person name="Macchietto M.G."/>
            <person name="Heikkinen L."/>
            <person name="Lakso M."/>
            <person name="Fracchia K.M."/>
            <person name="Antoshechkin I."/>
            <person name="Mortazavi A."/>
            <person name="Wong G."/>
            <person name="Sternberg P.W."/>
        </authorList>
    </citation>
    <scope>NUCLEOTIDE SEQUENCE [LARGE SCALE GENOMIC DNA]</scope>
    <source>
        <strain evidence="1">MT8872</strain>
    </source>
</reference>
<evidence type="ECO:0000313" key="1">
    <source>
        <dbReference type="Proteomes" id="UP000492821"/>
    </source>
</evidence>
<dbReference type="PANTHER" id="PTHR31063">
    <property type="entry name" value="PROTEIN CBG08668"/>
    <property type="match status" value="1"/>
</dbReference>